<reference evidence="1 2" key="1">
    <citation type="journal article" date="2018" name="Front. Plant Sci.">
        <title>Red Clover (Trifolium pratense) and Zigzag Clover (T. medium) - A Picture of Genomic Similarities and Differences.</title>
        <authorList>
            <person name="Dluhosova J."/>
            <person name="Istvanek J."/>
            <person name="Nedelnik J."/>
            <person name="Repkova J."/>
        </authorList>
    </citation>
    <scope>NUCLEOTIDE SEQUENCE [LARGE SCALE GENOMIC DNA]</scope>
    <source>
        <strain evidence="2">cv. 10/8</strain>
        <tissue evidence="1">Leaf</tissue>
    </source>
</reference>
<gene>
    <name evidence="1" type="ORF">A2U01_0009975</name>
</gene>
<comment type="caution">
    <text evidence="1">The sequence shown here is derived from an EMBL/GenBank/DDBJ whole genome shotgun (WGS) entry which is preliminary data.</text>
</comment>
<dbReference type="EMBL" id="LXQA010015430">
    <property type="protein sequence ID" value="MCH89082.1"/>
    <property type="molecule type" value="Genomic_DNA"/>
</dbReference>
<dbReference type="Proteomes" id="UP000265520">
    <property type="component" value="Unassembled WGS sequence"/>
</dbReference>
<dbReference type="PANTHER" id="PTHR33240">
    <property type="entry name" value="OS08G0508500 PROTEIN"/>
    <property type="match status" value="1"/>
</dbReference>
<sequence>MANFDVRRILVDQGSLCEVMYIGLFKTLQLTKKNLVPCVGADLQGFNGSMTKLWGYVDLIVTFGEAKSTKSIKVKFFVVDCPSLYNCIIERPTLSKMFAVSSTVHLKIKYYTQDGQVATLHGDIVAARRCLEATAMNKNSIVTPKKDKGSQKQISAVKTIELENGVDLDSRFSKKELKEHKKEKKELLRKEILRPIPSGEFGIVTFGEEPSKGVKIGANLSDLVKRQLSTCLKEDSLFVVLQKCSESTLRSHVIN</sequence>
<dbReference type="PANTHER" id="PTHR33240:SF15">
    <property type="entry name" value="GAG-PRO-LIKE PROTEIN"/>
    <property type="match status" value="1"/>
</dbReference>
<keyword evidence="2" id="KW-1185">Reference proteome</keyword>
<evidence type="ECO:0000313" key="2">
    <source>
        <dbReference type="Proteomes" id="UP000265520"/>
    </source>
</evidence>
<evidence type="ECO:0000313" key="1">
    <source>
        <dbReference type="EMBL" id="MCH89082.1"/>
    </source>
</evidence>
<organism evidence="1 2">
    <name type="scientific">Trifolium medium</name>
    <dbReference type="NCBI Taxonomy" id="97028"/>
    <lineage>
        <taxon>Eukaryota</taxon>
        <taxon>Viridiplantae</taxon>
        <taxon>Streptophyta</taxon>
        <taxon>Embryophyta</taxon>
        <taxon>Tracheophyta</taxon>
        <taxon>Spermatophyta</taxon>
        <taxon>Magnoliopsida</taxon>
        <taxon>eudicotyledons</taxon>
        <taxon>Gunneridae</taxon>
        <taxon>Pentapetalae</taxon>
        <taxon>rosids</taxon>
        <taxon>fabids</taxon>
        <taxon>Fabales</taxon>
        <taxon>Fabaceae</taxon>
        <taxon>Papilionoideae</taxon>
        <taxon>50 kb inversion clade</taxon>
        <taxon>NPAAA clade</taxon>
        <taxon>Hologalegina</taxon>
        <taxon>IRL clade</taxon>
        <taxon>Trifolieae</taxon>
        <taxon>Trifolium</taxon>
    </lineage>
</organism>
<protein>
    <submittedName>
        <fullName evidence="1">Uncharacterized protein</fullName>
    </submittedName>
</protein>
<accession>A0A392MNG5</accession>
<proteinExistence type="predicted"/>
<name>A0A392MNG5_9FABA</name>
<dbReference type="AlphaFoldDB" id="A0A392MNG5"/>